<comment type="caution">
    <text evidence="4">The sequence shown here is derived from an EMBL/GenBank/DDBJ whole genome shotgun (WGS) entry which is preliminary data.</text>
</comment>
<dbReference type="PIRSF" id="PIRSF000126">
    <property type="entry name" value="11-beta-HSD1"/>
    <property type="match status" value="1"/>
</dbReference>
<dbReference type="Pfam" id="PF00106">
    <property type="entry name" value="adh_short"/>
    <property type="match status" value="1"/>
</dbReference>
<evidence type="ECO:0000313" key="4">
    <source>
        <dbReference type="EMBL" id="TQJ02426.1"/>
    </source>
</evidence>
<feature type="domain" description="Ketoreductase" evidence="3">
    <location>
        <begin position="12"/>
        <end position="188"/>
    </location>
</feature>
<name>A0A542DHB7_AMYCI</name>
<sequence length="267" mass="28232">MSLPTPTPRNRAVVTGASSGIGAALAEGLAARGYSLILIARREDRLRELATRLSAKHRVEAEVRPCDLGDPGQRPKLAHELSERDIAVLCNNAGFATYGPLSTLTGERERLQVEVDVVAVHELTLAVLPGMLERKAGAILITGSTAGNQPGPNNTTYAACKAFANTFSESLHGELAGTGVSATLLAPGPVKTEFTRVAEVSALDKLVPAPLWVSAERAAQLAIKGMAKRKRRVIPGSFAKTQTLGGQYTPRGIIGPLLRTVYGRLKP</sequence>
<dbReference type="EMBL" id="VFML01000001">
    <property type="protein sequence ID" value="TQJ02426.1"/>
    <property type="molecule type" value="Genomic_DNA"/>
</dbReference>
<protein>
    <recommendedName>
        <fullName evidence="3">Ketoreductase domain-containing protein</fullName>
    </recommendedName>
</protein>
<dbReference type="OrthoDB" id="9810734at2"/>
<dbReference type="SMART" id="SM00822">
    <property type="entry name" value="PKS_KR"/>
    <property type="match status" value="1"/>
</dbReference>
<keyword evidence="5" id="KW-1185">Reference proteome</keyword>
<comment type="similarity">
    <text evidence="1">Belongs to the short-chain dehydrogenases/reductases (SDR) family.</text>
</comment>
<dbReference type="InterPro" id="IPR002347">
    <property type="entry name" value="SDR_fam"/>
</dbReference>
<dbReference type="RefSeq" id="WP_141997408.1">
    <property type="nucleotide sequence ID" value="NZ_VFML01000001.1"/>
</dbReference>
<dbReference type="PRINTS" id="PR00081">
    <property type="entry name" value="GDHRDH"/>
</dbReference>
<dbReference type="Gene3D" id="3.40.50.720">
    <property type="entry name" value="NAD(P)-binding Rossmann-like Domain"/>
    <property type="match status" value="1"/>
</dbReference>
<dbReference type="GO" id="GO:0016020">
    <property type="term" value="C:membrane"/>
    <property type="evidence" value="ECO:0007669"/>
    <property type="project" value="TreeGrafter"/>
</dbReference>
<accession>A0A542DHB7</accession>
<proteinExistence type="inferred from homology"/>
<dbReference type="InterPro" id="IPR020904">
    <property type="entry name" value="Sc_DH/Rdtase_CS"/>
</dbReference>
<dbReference type="AlphaFoldDB" id="A0A542DHB7"/>
<dbReference type="GO" id="GO:0016491">
    <property type="term" value="F:oxidoreductase activity"/>
    <property type="evidence" value="ECO:0007669"/>
    <property type="project" value="UniProtKB-KW"/>
</dbReference>
<evidence type="ECO:0000256" key="1">
    <source>
        <dbReference type="ARBA" id="ARBA00006484"/>
    </source>
</evidence>
<reference evidence="4 5" key="1">
    <citation type="submission" date="2019-06" db="EMBL/GenBank/DDBJ databases">
        <title>Sequencing the genomes of 1000 actinobacteria strains.</title>
        <authorList>
            <person name="Klenk H.-P."/>
        </authorList>
    </citation>
    <scope>NUCLEOTIDE SEQUENCE [LARGE SCALE GENOMIC DNA]</scope>
    <source>
        <strain evidence="4 5">DSM 45679</strain>
    </source>
</reference>
<evidence type="ECO:0000256" key="2">
    <source>
        <dbReference type="ARBA" id="ARBA00023002"/>
    </source>
</evidence>
<dbReference type="Proteomes" id="UP000320876">
    <property type="component" value="Unassembled WGS sequence"/>
</dbReference>
<dbReference type="SUPFAM" id="SSF51735">
    <property type="entry name" value="NAD(P)-binding Rossmann-fold domains"/>
    <property type="match status" value="1"/>
</dbReference>
<dbReference type="InterPro" id="IPR036291">
    <property type="entry name" value="NAD(P)-bd_dom_sf"/>
</dbReference>
<gene>
    <name evidence="4" type="ORF">FB471_2155</name>
</gene>
<dbReference type="PANTHER" id="PTHR44196:SF2">
    <property type="entry name" value="SHORT-CHAIN DEHYDROGENASE-RELATED"/>
    <property type="match status" value="1"/>
</dbReference>
<organism evidence="4 5">
    <name type="scientific">Amycolatopsis cihanbeyliensis</name>
    <dbReference type="NCBI Taxonomy" id="1128664"/>
    <lineage>
        <taxon>Bacteria</taxon>
        <taxon>Bacillati</taxon>
        <taxon>Actinomycetota</taxon>
        <taxon>Actinomycetes</taxon>
        <taxon>Pseudonocardiales</taxon>
        <taxon>Pseudonocardiaceae</taxon>
        <taxon>Amycolatopsis</taxon>
    </lineage>
</organism>
<keyword evidence="2" id="KW-0560">Oxidoreductase</keyword>
<dbReference type="InterPro" id="IPR057326">
    <property type="entry name" value="KR_dom"/>
</dbReference>
<evidence type="ECO:0000313" key="5">
    <source>
        <dbReference type="Proteomes" id="UP000320876"/>
    </source>
</evidence>
<evidence type="ECO:0000259" key="3">
    <source>
        <dbReference type="SMART" id="SM00822"/>
    </source>
</evidence>
<dbReference type="PROSITE" id="PS00061">
    <property type="entry name" value="ADH_SHORT"/>
    <property type="match status" value="1"/>
</dbReference>
<dbReference type="PANTHER" id="PTHR44196">
    <property type="entry name" value="DEHYDROGENASE/REDUCTASE SDR FAMILY MEMBER 7B"/>
    <property type="match status" value="1"/>
</dbReference>